<dbReference type="PANTHER" id="PTHR43777:SF1">
    <property type="entry name" value="MOLYBDENUM COFACTOR CYTIDYLYLTRANSFERASE"/>
    <property type="match status" value="1"/>
</dbReference>
<evidence type="ECO:0000259" key="1">
    <source>
        <dbReference type="Pfam" id="PF12804"/>
    </source>
</evidence>
<dbReference type="RefSeq" id="WP_327969602.1">
    <property type="nucleotide sequence ID" value="NZ_JARMQG010000351.1"/>
</dbReference>
<dbReference type="Pfam" id="PF12804">
    <property type="entry name" value="NTP_transf_3"/>
    <property type="match status" value="1"/>
</dbReference>
<evidence type="ECO:0000313" key="2">
    <source>
        <dbReference type="EMBL" id="MED3564461.1"/>
    </source>
</evidence>
<dbReference type="EMBL" id="JARMQG010000351">
    <property type="protein sequence ID" value="MED3564461.1"/>
    <property type="molecule type" value="Genomic_DNA"/>
</dbReference>
<sequence>MNSLSPLEVYGIVPASGFSRRMGKQKLLLPWQNKALLEHVLEAANRTTLEKIIAVIPAEDADRRRIVLKANADVVYNTRPGNGIGHSLALGMKHIPKTADAVMILLGDQPELKGEDIERVLEYFSANYLGKDPPAKIIVQTQYADGKIGHPILFSKAFFSKLALLNGDSGGNRIIQSNFPHVVHVNSVHPYPPDIDTLFDYEDLLSRQ</sequence>
<dbReference type="CDD" id="cd04182">
    <property type="entry name" value="GT_2_like_f"/>
    <property type="match status" value="1"/>
</dbReference>
<protein>
    <submittedName>
        <fullName evidence="2">Nucleotidyltransferase family protein</fullName>
    </submittedName>
</protein>
<dbReference type="InterPro" id="IPR025877">
    <property type="entry name" value="MobA-like_NTP_Trfase"/>
</dbReference>
<organism evidence="2 3">
    <name type="scientific">Bacillus xiapuensis</name>
    <dbReference type="NCBI Taxonomy" id="2014075"/>
    <lineage>
        <taxon>Bacteria</taxon>
        <taxon>Bacillati</taxon>
        <taxon>Bacillota</taxon>
        <taxon>Bacilli</taxon>
        <taxon>Bacillales</taxon>
        <taxon>Bacillaceae</taxon>
        <taxon>Bacillus</taxon>
    </lineage>
</organism>
<keyword evidence="3" id="KW-1185">Reference proteome</keyword>
<proteinExistence type="predicted"/>
<comment type="caution">
    <text evidence="2">The sequence shown here is derived from an EMBL/GenBank/DDBJ whole genome shotgun (WGS) entry which is preliminary data.</text>
</comment>
<dbReference type="InterPro" id="IPR029044">
    <property type="entry name" value="Nucleotide-diphossugar_trans"/>
</dbReference>
<dbReference type="Gene3D" id="3.90.550.10">
    <property type="entry name" value="Spore Coat Polysaccharide Biosynthesis Protein SpsA, Chain A"/>
    <property type="match status" value="1"/>
</dbReference>
<evidence type="ECO:0000313" key="3">
    <source>
        <dbReference type="Proteomes" id="UP001330749"/>
    </source>
</evidence>
<dbReference type="SUPFAM" id="SSF53448">
    <property type="entry name" value="Nucleotide-diphospho-sugar transferases"/>
    <property type="match status" value="1"/>
</dbReference>
<dbReference type="PANTHER" id="PTHR43777">
    <property type="entry name" value="MOLYBDENUM COFACTOR CYTIDYLYLTRANSFERASE"/>
    <property type="match status" value="1"/>
</dbReference>
<reference evidence="2 3" key="1">
    <citation type="submission" date="2023-03" db="EMBL/GenBank/DDBJ databases">
        <title>Bacillus Genome Sequencing.</title>
        <authorList>
            <person name="Dunlap C."/>
        </authorList>
    </citation>
    <scope>NUCLEOTIDE SEQUENCE [LARGE SCALE GENOMIC DNA]</scope>
    <source>
        <strain evidence="2 3">B-14544</strain>
    </source>
</reference>
<feature type="domain" description="MobA-like NTP transferase" evidence="1">
    <location>
        <begin position="11"/>
        <end position="178"/>
    </location>
</feature>
<dbReference type="Proteomes" id="UP001330749">
    <property type="component" value="Unassembled WGS sequence"/>
</dbReference>
<name>A0ABU6NGD8_9BACI</name>
<gene>
    <name evidence="2" type="ORF">P4447_18765</name>
</gene>
<accession>A0ABU6NGD8</accession>